<dbReference type="PANTHER" id="PTHR13887:SF14">
    <property type="entry name" value="DISULFIDE BOND FORMATION PROTEIN D"/>
    <property type="match status" value="1"/>
</dbReference>
<dbReference type="Proteomes" id="UP001484239">
    <property type="component" value="Unassembled WGS sequence"/>
</dbReference>
<feature type="domain" description="Thioredoxin-like fold" evidence="6">
    <location>
        <begin position="40"/>
        <end position="187"/>
    </location>
</feature>
<protein>
    <submittedName>
        <fullName evidence="7">Thioredoxin domain-containing protein</fullName>
    </submittedName>
</protein>
<keyword evidence="8" id="KW-1185">Reference proteome</keyword>
<dbReference type="InterPro" id="IPR036249">
    <property type="entry name" value="Thioredoxin-like_sf"/>
</dbReference>
<proteinExistence type="inferred from homology"/>
<comment type="similarity">
    <text evidence="1">Belongs to the thioredoxin family. DsbA subfamily.</text>
</comment>
<dbReference type="Gene3D" id="3.40.30.10">
    <property type="entry name" value="Glutaredoxin"/>
    <property type="match status" value="1"/>
</dbReference>
<evidence type="ECO:0000313" key="8">
    <source>
        <dbReference type="Proteomes" id="UP001484239"/>
    </source>
</evidence>
<sequence>MAGSRVAAVGLIASLFGSPVAGQADDSPLRNAAALGWSEGAASAPVRVVEFSDLSCPYCASFHEGTRAALRQEFVEEGQVHWITVSYVSGQYRHSEAAAIGAECAGRQGRYEDFSAGMLARQAAWVRGSASGVEEAVSSVADELALDSSAFTACLADPAVRTRLEAVLTMAREAGVRGTPTWFVDGFPVMGDLPTPYARSFIVDRLRTP</sequence>
<dbReference type="PANTHER" id="PTHR13887">
    <property type="entry name" value="GLUTATHIONE S-TRANSFERASE KAPPA"/>
    <property type="match status" value="1"/>
</dbReference>
<keyword evidence="2" id="KW-0732">Signal</keyword>
<evidence type="ECO:0000259" key="6">
    <source>
        <dbReference type="Pfam" id="PF13462"/>
    </source>
</evidence>
<evidence type="ECO:0000256" key="4">
    <source>
        <dbReference type="ARBA" id="ARBA00023157"/>
    </source>
</evidence>
<dbReference type="SUPFAM" id="SSF52833">
    <property type="entry name" value="Thioredoxin-like"/>
    <property type="match status" value="1"/>
</dbReference>
<dbReference type="Pfam" id="PF13462">
    <property type="entry name" value="Thioredoxin_4"/>
    <property type="match status" value="1"/>
</dbReference>
<evidence type="ECO:0000256" key="5">
    <source>
        <dbReference type="ARBA" id="ARBA00023284"/>
    </source>
</evidence>
<evidence type="ECO:0000256" key="1">
    <source>
        <dbReference type="ARBA" id="ARBA00005791"/>
    </source>
</evidence>
<accession>A0ABU9ECG5</accession>
<dbReference type="RefSeq" id="WP_405283751.1">
    <property type="nucleotide sequence ID" value="NZ_CP144380.1"/>
</dbReference>
<dbReference type="EMBL" id="JBBHLI010000007">
    <property type="protein sequence ID" value="MEK9501803.1"/>
    <property type="molecule type" value="Genomic_DNA"/>
</dbReference>
<gene>
    <name evidence="7" type="ORF">WI372_12500</name>
</gene>
<organism evidence="7 8">
    <name type="scientific">Gaopeijia maritima</name>
    <dbReference type="NCBI Taxonomy" id="3119007"/>
    <lineage>
        <taxon>Bacteria</taxon>
        <taxon>Pseudomonadati</taxon>
        <taxon>Gemmatimonadota</taxon>
        <taxon>Longimicrobiia</taxon>
        <taxon>Gaopeijiales</taxon>
        <taxon>Gaopeijiaceae</taxon>
        <taxon>Gaopeijia</taxon>
    </lineage>
</organism>
<evidence type="ECO:0000256" key="2">
    <source>
        <dbReference type="ARBA" id="ARBA00022729"/>
    </source>
</evidence>
<evidence type="ECO:0000256" key="3">
    <source>
        <dbReference type="ARBA" id="ARBA00023002"/>
    </source>
</evidence>
<keyword evidence="5" id="KW-0676">Redox-active center</keyword>
<keyword evidence="3" id="KW-0560">Oxidoreductase</keyword>
<keyword evidence="4" id="KW-1015">Disulfide bond</keyword>
<dbReference type="InterPro" id="IPR012336">
    <property type="entry name" value="Thioredoxin-like_fold"/>
</dbReference>
<comment type="caution">
    <text evidence="7">The sequence shown here is derived from an EMBL/GenBank/DDBJ whole genome shotgun (WGS) entry which is preliminary data.</text>
</comment>
<evidence type="ECO:0000313" key="7">
    <source>
        <dbReference type="EMBL" id="MEK9501803.1"/>
    </source>
</evidence>
<reference evidence="7 8" key="1">
    <citation type="submission" date="2024-02" db="EMBL/GenBank/DDBJ databases">
        <title>A novel Gemmatimonadota bacterium.</title>
        <authorList>
            <person name="Du Z.-J."/>
            <person name="Ye Y.-Q."/>
        </authorList>
    </citation>
    <scope>NUCLEOTIDE SEQUENCE [LARGE SCALE GENOMIC DNA]</scope>
    <source>
        <strain evidence="7 8">DH-20</strain>
    </source>
</reference>
<name>A0ABU9ECG5_9BACT</name>